<keyword evidence="2" id="KW-1185">Reference proteome</keyword>
<organism evidence="1 2">
    <name type="scientific">Methylobacterium gnaphalii</name>
    <dbReference type="NCBI Taxonomy" id="1010610"/>
    <lineage>
        <taxon>Bacteria</taxon>
        <taxon>Pseudomonadati</taxon>
        <taxon>Pseudomonadota</taxon>
        <taxon>Alphaproteobacteria</taxon>
        <taxon>Hyphomicrobiales</taxon>
        <taxon>Methylobacteriaceae</taxon>
        <taxon>Methylobacterium</taxon>
    </lineage>
</organism>
<accession>A0A512JRF3</accession>
<comment type="caution">
    <text evidence="1">The sequence shown here is derived from an EMBL/GenBank/DDBJ whole genome shotgun (WGS) entry which is preliminary data.</text>
</comment>
<dbReference type="AlphaFoldDB" id="A0A512JRF3"/>
<gene>
    <name evidence="1" type="ORF">MGN01_43820</name>
</gene>
<dbReference type="EMBL" id="BJZV01000046">
    <property type="protein sequence ID" value="GEP12537.1"/>
    <property type="molecule type" value="Genomic_DNA"/>
</dbReference>
<name>A0A512JRF3_9HYPH</name>
<evidence type="ECO:0000313" key="1">
    <source>
        <dbReference type="EMBL" id="GEP12537.1"/>
    </source>
</evidence>
<dbReference type="Proteomes" id="UP000321750">
    <property type="component" value="Unassembled WGS sequence"/>
</dbReference>
<evidence type="ECO:0000313" key="2">
    <source>
        <dbReference type="Proteomes" id="UP000321750"/>
    </source>
</evidence>
<proteinExistence type="predicted"/>
<reference evidence="1 2" key="1">
    <citation type="submission" date="2019-07" db="EMBL/GenBank/DDBJ databases">
        <title>Whole genome shotgun sequence of Methylobacterium gnaphalii NBRC 107716.</title>
        <authorList>
            <person name="Hosoyama A."/>
            <person name="Uohara A."/>
            <person name="Ohji S."/>
            <person name="Ichikawa N."/>
        </authorList>
    </citation>
    <scope>NUCLEOTIDE SEQUENCE [LARGE SCALE GENOMIC DNA]</scope>
    <source>
        <strain evidence="1 2">NBRC 107716</strain>
    </source>
</reference>
<protein>
    <submittedName>
        <fullName evidence="1">Uncharacterized protein</fullName>
    </submittedName>
</protein>
<sequence length="135" mass="14925">MLAKPVLQAWVYTSMPVVMTKNGPALRVGGRVLNLAKREGEAVLLVDKWCGQREGGPLFISDAVELVFMFRTILDALHIEVEEGGESRASFSVSPEIQRFMDTWGARFEDAEEDLAEDDCRGLPKNEEELAALAA</sequence>